<evidence type="ECO:0000256" key="1">
    <source>
        <dbReference type="ARBA" id="ARBA00001946"/>
    </source>
</evidence>
<dbReference type="RefSeq" id="WP_243346637.1">
    <property type="nucleotide sequence ID" value="NZ_AP027081.1"/>
</dbReference>
<evidence type="ECO:0000256" key="5">
    <source>
        <dbReference type="ARBA" id="ARBA00022679"/>
    </source>
</evidence>
<feature type="binding site" evidence="12 13">
    <location>
        <position position="114"/>
    </location>
    <ligand>
        <name>ATP</name>
        <dbReference type="ChEBI" id="CHEBI:30616"/>
    </ligand>
</feature>
<comment type="subunit">
    <text evidence="12">Homotetramer.</text>
</comment>
<comment type="function">
    <text evidence="12">Major role in the synthesis of nucleoside triphosphates other than ATP. The ATP gamma phosphate is transferred to the NDP beta phosphate via a ping-pong mechanism, using a phosphorylated active-site intermediate.</text>
</comment>
<gene>
    <name evidence="12 17" type="primary">ndk</name>
    <name evidence="17" type="ORF">METESE_08550</name>
</gene>
<dbReference type="Gene3D" id="3.30.70.141">
    <property type="entry name" value="Nucleoside diphosphate kinase-like domain"/>
    <property type="match status" value="1"/>
</dbReference>
<feature type="binding site" evidence="12 13">
    <location>
        <position position="87"/>
    </location>
    <ligand>
        <name>ATP</name>
        <dbReference type="ChEBI" id="CHEBI:30616"/>
    </ligand>
</feature>
<evidence type="ECO:0000256" key="10">
    <source>
        <dbReference type="ARBA" id="ARBA00022842"/>
    </source>
</evidence>
<keyword evidence="5 12" id="KW-0808">Transferase</keyword>
<evidence type="ECO:0000259" key="16">
    <source>
        <dbReference type="SMART" id="SM00562"/>
    </source>
</evidence>
<keyword evidence="8 12" id="KW-0418">Kinase</keyword>
<dbReference type="GO" id="GO:0004550">
    <property type="term" value="F:nucleoside diphosphate kinase activity"/>
    <property type="evidence" value="ECO:0007669"/>
    <property type="project" value="UniProtKB-UniRule"/>
</dbReference>
<dbReference type="EC" id="2.7.4.6" evidence="12 15"/>
<keyword evidence="7 12" id="KW-0547">Nucleotide-binding</keyword>
<accession>A0AA48GQU5</accession>
<evidence type="ECO:0000256" key="11">
    <source>
        <dbReference type="ARBA" id="ARBA00023080"/>
    </source>
</evidence>
<keyword evidence="11 12" id="KW-0546">Nucleotide metabolism</keyword>
<comment type="catalytic activity">
    <reaction evidence="12 15">
        <text>a 2'-deoxyribonucleoside 5'-diphosphate + ATP = a 2'-deoxyribonucleoside 5'-triphosphate + ADP</text>
        <dbReference type="Rhea" id="RHEA:44640"/>
        <dbReference type="ChEBI" id="CHEBI:30616"/>
        <dbReference type="ChEBI" id="CHEBI:61560"/>
        <dbReference type="ChEBI" id="CHEBI:73316"/>
        <dbReference type="ChEBI" id="CHEBI:456216"/>
        <dbReference type="EC" id="2.7.4.6"/>
    </reaction>
</comment>
<dbReference type="PANTHER" id="PTHR46161:SF3">
    <property type="entry name" value="NUCLEOSIDE DIPHOSPHATE KINASE DDB_G0292928-RELATED"/>
    <property type="match status" value="1"/>
</dbReference>
<dbReference type="CDD" id="cd04413">
    <property type="entry name" value="NDPk_I"/>
    <property type="match status" value="1"/>
</dbReference>
<keyword evidence="10 12" id="KW-0460">Magnesium</keyword>
<dbReference type="GO" id="GO:0006183">
    <property type="term" value="P:GTP biosynthetic process"/>
    <property type="evidence" value="ECO:0007669"/>
    <property type="project" value="UniProtKB-UniRule"/>
</dbReference>
<keyword evidence="9 12" id="KW-0067">ATP-binding</keyword>
<dbReference type="GO" id="GO:0006228">
    <property type="term" value="P:UTP biosynthetic process"/>
    <property type="evidence" value="ECO:0007669"/>
    <property type="project" value="UniProtKB-UniRule"/>
</dbReference>
<evidence type="ECO:0000313" key="17">
    <source>
        <dbReference type="EMBL" id="BDU75897.1"/>
    </source>
</evidence>
<evidence type="ECO:0000256" key="8">
    <source>
        <dbReference type="ARBA" id="ARBA00022777"/>
    </source>
</evidence>
<feature type="binding site" evidence="12 13">
    <location>
        <position position="11"/>
    </location>
    <ligand>
        <name>ATP</name>
        <dbReference type="ChEBI" id="CHEBI:30616"/>
    </ligand>
</feature>
<feature type="binding site" evidence="12 13">
    <location>
        <position position="59"/>
    </location>
    <ligand>
        <name>ATP</name>
        <dbReference type="ChEBI" id="CHEBI:30616"/>
    </ligand>
</feature>
<dbReference type="PRINTS" id="PR01243">
    <property type="entry name" value="NUCDPKINASE"/>
</dbReference>
<dbReference type="SMART" id="SM00562">
    <property type="entry name" value="NDK"/>
    <property type="match status" value="1"/>
</dbReference>
<evidence type="ECO:0000256" key="12">
    <source>
        <dbReference type="HAMAP-Rule" id="MF_00451"/>
    </source>
</evidence>
<keyword evidence="4 12" id="KW-0597">Phosphoprotein</keyword>
<evidence type="ECO:0000256" key="13">
    <source>
        <dbReference type="PROSITE-ProRule" id="PRU00706"/>
    </source>
</evidence>
<comment type="cofactor">
    <cofactor evidence="1 12">
        <name>Mg(2+)</name>
        <dbReference type="ChEBI" id="CHEBI:18420"/>
    </cofactor>
</comment>
<dbReference type="GO" id="GO:0006241">
    <property type="term" value="P:CTP biosynthetic process"/>
    <property type="evidence" value="ECO:0007669"/>
    <property type="project" value="UniProtKB-UniRule"/>
</dbReference>
<feature type="binding site" evidence="12 13">
    <location>
        <position position="104"/>
    </location>
    <ligand>
        <name>ATP</name>
        <dbReference type="ChEBI" id="CHEBI:30616"/>
    </ligand>
</feature>
<dbReference type="InterPro" id="IPR001564">
    <property type="entry name" value="Nucleoside_diP_kinase"/>
</dbReference>
<evidence type="ECO:0000313" key="18">
    <source>
        <dbReference type="Proteomes" id="UP001228113"/>
    </source>
</evidence>
<evidence type="ECO:0000256" key="2">
    <source>
        <dbReference type="ARBA" id="ARBA00008142"/>
    </source>
</evidence>
<dbReference type="FunFam" id="3.30.70.141:FF:000017">
    <property type="entry name" value="Nucleoside diphosphate kinase"/>
    <property type="match status" value="1"/>
</dbReference>
<evidence type="ECO:0000256" key="3">
    <source>
        <dbReference type="ARBA" id="ARBA00022490"/>
    </source>
</evidence>
<reference evidence="17" key="1">
    <citation type="journal article" date="2023" name="Int. J. Syst. Evol. Microbiol.">
        <title>Mesoterricola silvestris gen. nov., sp. nov., Mesoterricola sediminis sp. nov., Geothrix oryzae sp. nov., Geothrix edaphica sp. nov., Geothrix rubra sp. nov., and Geothrix limicola sp. nov., six novel members of Acidobacteriota isolated from soils.</title>
        <authorList>
            <person name="Itoh H."/>
            <person name="Sugisawa Y."/>
            <person name="Mise K."/>
            <person name="Xu Z."/>
            <person name="Kuniyasu M."/>
            <person name="Ushijima N."/>
            <person name="Kawano K."/>
            <person name="Kobayashi E."/>
            <person name="Shiratori Y."/>
            <person name="Masuda Y."/>
            <person name="Senoo K."/>
        </authorList>
    </citation>
    <scope>NUCLEOTIDE SEQUENCE</scope>
    <source>
        <strain evidence="17">W786</strain>
    </source>
</reference>
<feature type="domain" description="Nucleoside diphosphate kinase-like" evidence="16">
    <location>
        <begin position="3"/>
        <end position="139"/>
    </location>
</feature>
<comment type="subcellular location">
    <subcellularLocation>
        <location evidence="12">Cytoplasm</location>
    </subcellularLocation>
</comment>
<dbReference type="HAMAP" id="MF_00451">
    <property type="entry name" value="NDP_kinase"/>
    <property type="match status" value="1"/>
</dbReference>
<comment type="similarity">
    <text evidence="2 12 13 14">Belongs to the NDK family.</text>
</comment>
<dbReference type="NCBIfam" id="NF001908">
    <property type="entry name" value="PRK00668.1"/>
    <property type="match status" value="1"/>
</dbReference>
<dbReference type="PANTHER" id="PTHR46161">
    <property type="entry name" value="NUCLEOSIDE DIPHOSPHATE KINASE"/>
    <property type="match status" value="1"/>
</dbReference>
<dbReference type="GO" id="GO:0005524">
    <property type="term" value="F:ATP binding"/>
    <property type="evidence" value="ECO:0007669"/>
    <property type="project" value="UniProtKB-UniRule"/>
</dbReference>
<protein>
    <recommendedName>
        <fullName evidence="12 15">Nucleoside diphosphate kinase</fullName>
        <shortName evidence="12">NDK</shortName>
        <shortName evidence="12">NDP kinase</shortName>
        <ecNumber evidence="12 15">2.7.4.6</ecNumber>
    </recommendedName>
    <alternativeName>
        <fullName evidence="12">Nucleoside-2-P kinase</fullName>
    </alternativeName>
</protein>
<comment type="catalytic activity">
    <reaction evidence="12">
        <text>a ribonucleoside 5'-diphosphate + ATP = a ribonucleoside 5'-triphosphate + ADP</text>
        <dbReference type="Rhea" id="RHEA:18113"/>
        <dbReference type="ChEBI" id="CHEBI:30616"/>
        <dbReference type="ChEBI" id="CHEBI:57930"/>
        <dbReference type="ChEBI" id="CHEBI:61557"/>
        <dbReference type="ChEBI" id="CHEBI:456216"/>
        <dbReference type="EC" id="2.7.4.6"/>
    </reaction>
</comment>
<sequence>MSIERTFAIIKPNAVQNGNIGEIITAIEKDGFTIRGLRLTRLTPAICQGFYAEHVGKGFYPELENFMTESPVVLLCLERENAIARWREVMGATDPAKAAEGTLRKKFGESMGRNATHGSDSPASAAREVAYFFNAFDLA</sequence>
<dbReference type="Pfam" id="PF00334">
    <property type="entry name" value="NDK"/>
    <property type="match status" value="1"/>
</dbReference>
<dbReference type="EMBL" id="AP027081">
    <property type="protein sequence ID" value="BDU75897.1"/>
    <property type="molecule type" value="Genomic_DNA"/>
</dbReference>
<evidence type="ECO:0000256" key="4">
    <source>
        <dbReference type="ARBA" id="ARBA00022553"/>
    </source>
</evidence>
<keyword evidence="18" id="KW-1185">Reference proteome</keyword>
<evidence type="ECO:0000256" key="9">
    <source>
        <dbReference type="ARBA" id="ARBA00022840"/>
    </source>
</evidence>
<dbReference type="AlphaFoldDB" id="A0AA48GQU5"/>
<feature type="active site" description="Pros-phosphohistidine intermediate" evidence="12 13">
    <location>
        <position position="117"/>
    </location>
</feature>
<dbReference type="InterPro" id="IPR023005">
    <property type="entry name" value="Nucleoside_diP_kinase_AS"/>
</dbReference>
<dbReference type="PROSITE" id="PS00469">
    <property type="entry name" value="NDPK"/>
    <property type="match status" value="1"/>
</dbReference>
<dbReference type="SUPFAM" id="SSF54919">
    <property type="entry name" value="Nucleoside diphosphate kinase, NDK"/>
    <property type="match status" value="1"/>
</dbReference>
<dbReference type="KEGG" id="msea:METESE_08550"/>
<evidence type="ECO:0000256" key="6">
    <source>
        <dbReference type="ARBA" id="ARBA00022723"/>
    </source>
</evidence>
<name>A0AA48GQU5_9BACT</name>
<keyword evidence="3 12" id="KW-0963">Cytoplasm</keyword>
<keyword evidence="6 12" id="KW-0479">Metal-binding</keyword>
<dbReference type="GO" id="GO:0005737">
    <property type="term" value="C:cytoplasm"/>
    <property type="evidence" value="ECO:0007669"/>
    <property type="project" value="UniProtKB-SubCell"/>
</dbReference>
<proteinExistence type="inferred from homology"/>
<evidence type="ECO:0000256" key="15">
    <source>
        <dbReference type="RuleBase" id="RU004013"/>
    </source>
</evidence>
<dbReference type="GO" id="GO:0046872">
    <property type="term" value="F:metal ion binding"/>
    <property type="evidence" value="ECO:0007669"/>
    <property type="project" value="UniProtKB-KW"/>
</dbReference>
<evidence type="ECO:0000256" key="7">
    <source>
        <dbReference type="ARBA" id="ARBA00022741"/>
    </source>
</evidence>
<dbReference type="Proteomes" id="UP001228113">
    <property type="component" value="Chromosome"/>
</dbReference>
<dbReference type="PROSITE" id="PS51374">
    <property type="entry name" value="NDPK_LIKE"/>
    <property type="match status" value="1"/>
</dbReference>
<dbReference type="InterPro" id="IPR034907">
    <property type="entry name" value="NDK-like_dom"/>
</dbReference>
<evidence type="ECO:0000256" key="14">
    <source>
        <dbReference type="RuleBase" id="RU004011"/>
    </source>
</evidence>
<feature type="binding site" evidence="12 13">
    <location>
        <position position="93"/>
    </location>
    <ligand>
        <name>ATP</name>
        <dbReference type="ChEBI" id="CHEBI:30616"/>
    </ligand>
</feature>
<organism evidence="17 18">
    <name type="scientific">Mesoterricola sediminis</name>
    <dbReference type="NCBI Taxonomy" id="2927980"/>
    <lineage>
        <taxon>Bacteria</taxon>
        <taxon>Pseudomonadati</taxon>
        <taxon>Acidobacteriota</taxon>
        <taxon>Holophagae</taxon>
        <taxon>Holophagales</taxon>
        <taxon>Holophagaceae</taxon>
        <taxon>Mesoterricola</taxon>
    </lineage>
</organism>
<dbReference type="InterPro" id="IPR036850">
    <property type="entry name" value="NDK-like_dom_sf"/>
</dbReference>